<organism evidence="5 6">
    <name type="scientific">Salinisphaera shabanensis E1L3A</name>
    <dbReference type="NCBI Taxonomy" id="1033802"/>
    <lineage>
        <taxon>Bacteria</taxon>
        <taxon>Pseudomonadati</taxon>
        <taxon>Pseudomonadota</taxon>
        <taxon>Gammaproteobacteria</taxon>
        <taxon>Salinisphaerales</taxon>
        <taxon>Salinisphaeraceae</taxon>
        <taxon>Salinisphaera</taxon>
    </lineage>
</organism>
<dbReference type="REBASE" id="39276">
    <property type="entry name" value="S.SshL3AORF11227P"/>
</dbReference>
<evidence type="ECO:0000313" key="5">
    <source>
        <dbReference type="EMBL" id="ERJ20055.1"/>
    </source>
</evidence>
<dbReference type="Pfam" id="PF01420">
    <property type="entry name" value="Methylase_S"/>
    <property type="match status" value="2"/>
</dbReference>
<dbReference type="AlphaFoldDB" id="U2EQM3"/>
<dbReference type="OrthoDB" id="9798929at2"/>
<dbReference type="PANTHER" id="PTHR30408:SF13">
    <property type="entry name" value="TYPE I RESTRICTION ENZYME HINDI SPECIFICITY SUBUNIT"/>
    <property type="match status" value="1"/>
</dbReference>
<dbReference type="STRING" id="1033802.SSPSH_000919"/>
<evidence type="ECO:0000313" key="6">
    <source>
        <dbReference type="Proteomes" id="UP000006242"/>
    </source>
</evidence>
<proteinExistence type="inferred from homology"/>
<dbReference type="EMBL" id="AFNV02000005">
    <property type="protein sequence ID" value="ERJ20055.1"/>
    <property type="molecule type" value="Genomic_DNA"/>
</dbReference>
<sequence>MRPLRLGNYCWKIGSGATPRGGRDTYLASGPYSLIRSQNVYNDRFSKDGLVYISEHQAAALANVNVECGDVLVNITGDSVARACQVNSEVLPARVNQHVAIIRPDPEVIDPGYLRYWLITEQTQNHLLALASAGATRPALTKGMLETLSFPDVNIASQRAIARTLAALDNKIELNRQMNETLEASARALFRDWFVDFGPTKAKMAGDAPYLAPDLWSLFPHRLDDNGVPEGWATGALKDTTELQSGFAFKSKDWRDSGIPVIKIGSVKPQMVDMSQVSYVAKEIAEASSRFELCPGDMVVGMTGYVGETGRIPPTSHRPLLNQRVGRFKPKKHFSSYVFACVRGEQFKNFAISKAHGSAQPNVSAKSLLECPVIIPSEGVLKDFDALTSKYWQLSLANMANNHTLAQTRDLLLPKLISGEIRVGDAEQAVSKAV</sequence>
<dbReference type="GO" id="GO:0009307">
    <property type="term" value="P:DNA restriction-modification system"/>
    <property type="evidence" value="ECO:0007669"/>
    <property type="project" value="UniProtKB-KW"/>
</dbReference>
<reference evidence="5 6" key="1">
    <citation type="journal article" date="2011" name="J. Bacteriol.">
        <title>Genome sequence of Salinisphaera shabanensis, a gammaproteobacterium from the harsh, variable environment of the brine-seawater interface of the Shaban Deep in the Red Sea.</title>
        <authorList>
            <person name="Antunes A."/>
            <person name="Alam I."/>
            <person name="Bajic V.B."/>
            <person name="Stingl U."/>
        </authorList>
    </citation>
    <scope>NUCLEOTIDE SEQUENCE [LARGE SCALE GENOMIC DNA]</scope>
    <source>
        <strain evidence="5 6">E1L3A</strain>
    </source>
</reference>
<accession>U2EQM3</accession>
<dbReference type="GO" id="GO:0003677">
    <property type="term" value="F:DNA binding"/>
    <property type="evidence" value="ECO:0007669"/>
    <property type="project" value="UniProtKB-KW"/>
</dbReference>
<comment type="similarity">
    <text evidence="1">Belongs to the type-I restriction system S methylase family.</text>
</comment>
<name>U2EQM3_9GAMM</name>
<evidence type="ECO:0000256" key="2">
    <source>
        <dbReference type="ARBA" id="ARBA00022747"/>
    </source>
</evidence>
<dbReference type="CDD" id="cd17278">
    <property type="entry name" value="RMtype1_S_LdeBORF1052P-TRD2-CR2"/>
    <property type="match status" value="1"/>
</dbReference>
<dbReference type="Proteomes" id="UP000006242">
    <property type="component" value="Unassembled WGS sequence"/>
</dbReference>
<dbReference type="PANTHER" id="PTHR30408">
    <property type="entry name" value="TYPE-1 RESTRICTION ENZYME ECOKI SPECIFICITY PROTEIN"/>
    <property type="match status" value="1"/>
</dbReference>
<comment type="caution">
    <text evidence="5">The sequence shown here is derived from an EMBL/GenBank/DDBJ whole genome shotgun (WGS) entry which is preliminary data.</text>
</comment>
<evidence type="ECO:0000259" key="4">
    <source>
        <dbReference type="Pfam" id="PF01420"/>
    </source>
</evidence>
<evidence type="ECO:0000256" key="1">
    <source>
        <dbReference type="ARBA" id="ARBA00010923"/>
    </source>
</evidence>
<dbReference type="InterPro" id="IPR044946">
    <property type="entry name" value="Restrct_endonuc_typeI_TRD_sf"/>
</dbReference>
<dbReference type="Gene3D" id="3.90.220.20">
    <property type="entry name" value="DNA methylase specificity domains"/>
    <property type="match status" value="2"/>
</dbReference>
<dbReference type="InterPro" id="IPR052021">
    <property type="entry name" value="Type-I_RS_S_subunit"/>
</dbReference>
<dbReference type="SUPFAM" id="SSF116734">
    <property type="entry name" value="DNA methylase specificity domain"/>
    <property type="match status" value="2"/>
</dbReference>
<feature type="domain" description="Type I restriction modification DNA specificity" evidence="4">
    <location>
        <begin position="64"/>
        <end position="183"/>
    </location>
</feature>
<dbReference type="eggNOG" id="COG0732">
    <property type="taxonomic scope" value="Bacteria"/>
</dbReference>
<gene>
    <name evidence="5" type="ORF">SSPSH_000919</name>
</gene>
<keyword evidence="3" id="KW-0238">DNA-binding</keyword>
<reference evidence="5 6" key="2">
    <citation type="journal article" date="2013" name="PLoS ONE">
        <title>INDIGO - INtegrated Data Warehouse of MIcrobial GenOmes with Examples from the Red Sea Extremophiles.</title>
        <authorList>
            <person name="Alam I."/>
            <person name="Antunes A."/>
            <person name="Kamau A.A."/>
            <person name="Ba Alawi W."/>
            <person name="Kalkatawi M."/>
            <person name="Stingl U."/>
            <person name="Bajic V.B."/>
        </authorList>
    </citation>
    <scope>NUCLEOTIDE SEQUENCE [LARGE SCALE GENOMIC DNA]</scope>
    <source>
        <strain evidence="5 6">E1L3A</strain>
    </source>
</reference>
<keyword evidence="6" id="KW-1185">Reference proteome</keyword>
<protein>
    <recommendedName>
        <fullName evidence="4">Type I restriction modification DNA specificity domain-containing protein</fullName>
    </recommendedName>
</protein>
<keyword evidence="2" id="KW-0680">Restriction system</keyword>
<dbReference type="CDD" id="cd17256">
    <property type="entry name" value="RMtype1_S_EcoJA65PI-TRD1-CR1_like"/>
    <property type="match status" value="1"/>
</dbReference>
<dbReference type="InterPro" id="IPR000055">
    <property type="entry name" value="Restrct_endonuc_typeI_TRD"/>
</dbReference>
<feature type="domain" description="Type I restriction modification DNA specificity" evidence="4">
    <location>
        <begin position="229"/>
        <end position="377"/>
    </location>
</feature>
<evidence type="ECO:0000256" key="3">
    <source>
        <dbReference type="ARBA" id="ARBA00023125"/>
    </source>
</evidence>